<evidence type="ECO:0000259" key="1">
    <source>
        <dbReference type="Pfam" id="PF16778"/>
    </source>
</evidence>
<gene>
    <name evidence="2" type="ORF">UFOVP383_13</name>
</gene>
<proteinExistence type="predicted"/>
<reference evidence="2" key="1">
    <citation type="submission" date="2020-05" db="EMBL/GenBank/DDBJ databases">
        <authorList>
            <person name="Chiriac C."/>
            <person name="Salcher M."/>
            <person name="Ghai R."/>
            <person name="Kavagutti S V."/>
        </authorList>
    </citation>
    <scope>NUCLEOTIDE SEQUENCE</scope>
</reference>
<dbReference type="Pfam" id="PF16778">
    <property type="entry name" value="Phage_tail_APC"/>
    <property type="match status" value="1"/>
</dbReference>
<name>A0A6J7X2P8_9CAUD</name>
<evidence type="ECO:0000313" key="2">
    <source>
        <dbReference type="EMBL" id="CAB5223262.1"/>
    </source>
</evidence>
<sequence>MFYAKLTADKKVIRYPYTLPDLRLDTPGTSFPIEIDDATAASFGVVPVKPTTPPQETHTINLERTAVLKDGIWVEKWLEMPATKEQIQERTASCANDVRQTRNQLLAECDWTQLSDAPTLVLDSWKEYRQGLRNVPKQQGFPWNIIWPQMP</sequence>
<feature type="domain" description="Phage tail assembly chaperone-like" evidence="1">
    <location>
        <begin position="96"/>
        <end position="151"/>
    </location>
</feature>
<accession>A0A6J7X2P8</accession>
<protein>
    <submittedName>
        <fullName evidence="2">Phage tail assembly chaperone protein</fullName>
    </submittedName>
</protein>
<organism evidence="2">
    <name type="scientific">uncultured Caudovirales phage</name>
    <dbReference type="NCBI Taxonomy" id="2100421"/>
    <lineage>
        <taxon>Viruses</taxon>
        <taxon>Duplodnaviria</taxon>
        <taxon>Heunggongvirae</taxon>
        <taxon>Uroviricota</taxon>
        <taxon>Caudoviricetes</taxon>
        <taxon>Peduoviridae</taxon>
        <taxon>Maltschvirus</taxon>
        <taxon>Maltschvirus maltsch</taxon>
    </lineage>
</organism>
<dbReference type="InterPro" id="IPR031893">
    <property type="entry name" value="Phage_tail_APC"/>
</dbReference>
<dbReference type="Gene3D" id="6.10.140.1310">
    <property type="match status" value="1"/>
</dbReference>
<dbReference type="EMBL" id="LR798321">
    <property type="protein sequence ID" value="CAB5223262.1"/>
    <property type="molecule type" value="Genomic_DNA"/>
</dbReference>